<dbReference type="AlphaFoldDB" id="A0ABD4DM96"/>
<dbReference type="EMBL" id="LNOI01000001">
    <property type="protein sequence ID" value="KUY19872.1"/>
    <property type="molecule type" value="Genomic_DNA"/>
</dbReference>
<evidence type="ECO:0000313" key="1">
    <source>
        <dbReference type="EMBL" id="KUY19872.1"/>
    </source>
</evidence>
<evidence type="ECO:0000313" key="2">
    <source>
        <dbReference type="Proteomes" id="UP000064412"/>
    </source>
</evidence>
<sequence>MYETLYSFMSLNAMSVKVLTENMHNGKVNNDALNLYLRIKFQSWEQVRVEFVPLSFRWLK</sequence>
<protein>
    <submittedName>
        <fullName evidence="1">Uncharacterized protein</fullName>
    </submittedName>
</protein>
<organism evidence="1 2">
    <name type="scientific">Elizabethkingia miricola</name>
    <name type="common">Chryseobacterium miricola</name>
    <dbReference type="NCBI Taxonomy" id="172045"/>
    <lineage>
        <taxon>Bacteria</taxon>
        <taxon>Pseudomonadati</taxon>
        <taxon>Bacteroidota</taxon>
        <taxon>Flavobacteriia</taxon>
        <taxon>Flavobacteriales</taxon>
        <taxon>Weeksellaceae</taxon>
        <taxon>Elizabethkingia</taxon>
    </lineage>
</organism>
<gene>
    <name evidence="1" type="ORF">ATB95_02770</name>
</gene>
<accession>A0ABD4DM96</accession>
<comment type="caution">
    <text evidence="1">The sequence shown here is derived from an EMBL/GenBank/DDBJ whole genome shotgun (WGS) entry which is preliminary data.</text>
</comment>
<name>A0ABD4DM96_ELIMR</name>
<reference evidence="1 2" key="1">
    <citation type="submission" date="2015-11" db="EMBL/GenBank/DDBJ databases">
        <authorList>
            <person name="Nicholson A.C."/>
            <person name="Humrighouse B.W."/>
            <person name="Graziano J."/>
            <person name="Lasker B."/>
            <person name="Whitney A.M."/>
            <person name="Mcquiston J.R."/>
        </authorList>
    </citation>
    <scope>NUCLEOTIDE SEQUENCE [LARGE SCALE GENOMIC DNA]</scope>
    <source>
        <strain evidence="1 2">G4071</strain>
    </source>
</reference>
<dbReference type="Proteomes" id="UP000064412">
    <property type="component" value="Unassembled WGS sequence"/>
</dbReference>
<proteinExistence type="predicted"/>